<evidence type="ECO:0000313" key="2">
    <source>
        <dbReference type="Proteomes" id="UP000319852"/>
    </source>
</evidence>
<gene>
    <name evidence="1" type="ORF">HG15A2_26280</name>
</gene>
<protein>
    <submittedName>
        <fullName evidence="1">Uncharacterized protein</fullName>
    </submittedName>
</protein>
<keyword evidence="2" id="KW-1185">Reference proteome</keyword>
<dbReference type="KEGG" id="amob:HG15A2_26280"/>
<dbReference type="EMBL" id="CP036263">
    <property type="protein sequence ID" value="QDS99306.1"/>
    <property type="molecule type" value="Genomic_DNA"/>
</dbReference>
<dbReference type="AlphaFoldDB" id="A0A517MWP5"/>
<organism evidence="1 2">
    <name type="scientific">Adhaeretor mobilis</name>
    <dbReference type="NCBI Taxonomy" id="1930276"/>
    <lineage>
        <taxon>Bacteria</taxon>
        <taxon>Pseudomonadati</taxon>
        <taxon>Planctomycetota</taxon>
        <taxon>Planctomycetia</taxon>
        <taxon>Pirellulales</taxon>
        <taxon>Lacipirellulaceae</taxon>
        <taxon>Adhaeretor</taxon>
    </lineage>
</organism>
<evidence type="ECO:0000313" key="1">
    <source>
        <dbReference type="EMBL" id="QDS99306.1"/>
    </source>
</evidence>
<sequence>MMVQHPAEPALADNLLIIIGRLMVLWPNPE</sequence>
<dbReference type="Proteomes" id="UP000319852">
    <property type="component" value="Chromosome"/>
</dbReference>
<name>A0A517MWP5_9BACT</name>
<accession>A0A517MWP5</accession>
<reference evidence="1 2" key="1">
    <citation type="submission" date="2019-02" db="EMBL/GenBank/DDBJ databases">
        <title>Deep-cultivation of Planctomycetes and their phenomic and genomic characterization uncovers novel biology.</title>
        <authorList>
            <person name="Wiegand S."/>
            <person name="Jogler M."/>
            <person name="Boedeker C."/>
            <person name="Pinto D."/>
            <person name="Vollmers J."/>
            <person name="Rivas-Marin E."/>
            <person name="Kohn T."/>
            <person name="Peeters S.H."/>
            <person name="Heuer A."/>
            <person name="Rast P."/>
            <person name="Oberbeckmann S."/>
            <person name="Bunk B."/>
            <person name="Jeske O."/>
            <person name="Meyerdierks A."/>
            <person name="Storesund J.E."/>
            <person name="Kallscheuer N."/>
            <person name="Luecker S."/>
            <person name="Lage O.M."/>
            <person name="Pohl T."/>
            <person name="Merkel B.J."/>
            <person name="Hornburger P."/>
            <person name="Mueller R.-W."/>
            <person name="Bruemmer F."/>
            <person name="Labrenz M."/>
            <person name="Spormann A.M."/>
            <person name="Op den Camp H."/>
            <person name="Overmann J."/>
            <person name="Amann R."/>
            <person name="Jetten M.S.M."/>
            <person name="Mascher T."/>
            <person name="Medema M.H."/>
            <person name="Devos D.P."/>
            <person name="Kaster A.-K."/>
            <person name="Ovreas L."/>
            <person name="Rohde M."/>
            <person name="Galperin M.Y."/>
            <person name="Jogler C."/>
        </authorList>
    </citation>
    <scope>NUCLEOTIDE SEQUENCE [LARGE SCALE GENOMIC DNA]</scope>
    <source>
        <strain evidence="1 2">HG15A2</strain>
    </source>
</reference>
<proteinExistence type="predicted"/>